<name>A0A378U6A2_MYCFO</name>
<organism evidence="1 2">
    <name type="scientific">Mycolicibacterium fortuitum</name>
    <name type="common">Mycobacterium fortuitum</name>
    <dbReference type="NCBI Taxonomy" id="1766"/>
    <lineage>
        <taxon>Bacteria</taxon>
        <taxon>Bacillati</taxon>
        <taxon>Actinomycetota</taxon>
        <taxon>Actinomycetes</taxon>
        <taxon>Mycobacteriales</taxon>
        <taxon>Mycobacteriaceae</taxon>
        <taxon>Mycolicibacterium</taxon>
    </lineage>
</organism>
<protein>
    <submittedName>
        <fullName evidence="1">FAD-dependent oxygenase</fullName>
    </submittedName>
</protein>
<proteinExistence type="predicted"/>
<evidence type="ECO:0000313" key="1">
    <source>
        <dbReference type="EMBL" id="STZ72948.1"/>
    </source>
</evidence>
<accession>A0A378U6A2</accession>
<dbReference type="AlphaFoldDB" id="A0A378U6A2"/>
<reference evidence="1 2" key="1">
    <citation type="submission" date="2018-06" db="EMBL/GenBank/DDBJ databases">
        <authorList>
            <consortium name="Pathogen Informatics"/>
            <person name="Doyle S."/>
        </authorList>
    </citation>
    <scope>NUCLEOTIDE SEQUENCE [LARGE SCALE GENOMIC DNA]</scope>
    <source>
        <strain evidence="1 2">NCTC1542</strain>
    </source>
</reference>
<sequence length="68" mass="7205">MVPQAGALIVALSPWSSGGQLANFAPSEDAGRAARVYDEETRHWLAALADRHDPAGVFRCGPVIRSMG</sequence>
<gene>
    <name evidence="1" type="ORF">NCTC1542_00486</name>
</gene>
<evidence type="ECO:0000313" key="2">
    <source>
        <dbReference type="Proteomes" id="UP000255389"/>
    </source>
</evidence>
<dbReference type="Proteomes" id="UP000255389">
    <property type="component" value="Unassembled WGS sequence"/>
</dbReference>
<dbReference type="EMBL" id="UGQY01000001">
    <property type="protein sequence ID" value="STZ72948.1"/>
    <property type="molecule type" value="Genomic_DNA"/>
</dbReference>